<evidence type="ECO:0000259" key="2">
    <source>
        <dbReference type="Pfam" id="PF24406"/>
    </source>
</evidence>
<feature type="domain" description="STAND NTPase 4 small alpha/beta" evidence="2">
    <location>
        <begin position="630"/>
        <end position="683"/>
    </location>
</feature>
<dbReference type="Pfam" id="PF00149">
    <property type="entry name" value="Metallophos"/>
    <property type="match status" value="1"/>
</dbReference>
<dbReference type="Gene3D" id="3.40.50.300">
    <property type="entry name" value="P-loop containing nucleotide triphosphate hydrolases"/>
    <property type="match status" value="1"/>
</dbReference>
<accession>A0ABV8MSR4</accession>
<evidence type="ECO:0000313" key="4">
    <source>
        <dbReference type="Proteomes" id="UP001595791"/>
    </source>
</evidence>
<feature type="domain" description="Calcineurin-like phosphoesterase" evidence="1">
    <location>
        <begin position="6"/>
        <end position="237"/>
    </location>
</feature>
<gene>
    <name evidence="3" type="ORF">ACFOW7_15595</name>
</gene>
<dbReference type="InterPro" id="IPR057123">
    <property type="entry name" value="STAND_NTPase4_dom"/>
</dbReference>
<name>A0ABV8MSR4_9NEIS</name>
<dbReference type="InterPro" id="IPR027417">
    <property type="entry name" value="P-loop_NTPase"/>
</dbReference>
<dbReference type="Gene3D" id="3.60.21.10">
    <property type="match status" value="1"/>
</dbReference>
<dbReference type="InterPro" id="IPR029052">
    <property type="entry name" value="Metallo-depent_PP-like"/>
</dbReference>
<evidence type="ECO:0000313" key="3">
    <source>
        <dbReference type="EMBL" id="MFC4160764.1"/>
    </source>
</evidence>
<sequence>MSKLAVIHLSDIHIHGSADSCLRHIEAIAETCYTTARAADACLLAISGDIAFSGTVAEYRIADTLLLRPLLAALQQETGRTVQVAMVPGNHDCTLRPRDEVRETLVQAVIEAPDKAQLEEIVRLCARVQDNFFDFASRWLLPVAEQPSALFWQQRFDVLGEPVLVSSLNAAWMSRLPEVQGQMVYPITRFEPLLDRPAALHLALVHHPLNWYAQADYQQLRRRLRQRCSAILSGHEHLANTGQIAEQLSGNSLFFEAPALQAHEADADQGFGLYLFDLVSKQVDASTFLIGHDGRIRPATRHHHTWEDKDSARSALDIAPAFAAELNDAGGNFTHSAKERVTLEDIFVWPDLRDWESKEINTLKTRSSQELVGKLQKGRRFTVYGDEKAGKTTLLYWLFRELLGQGYAPLYLLANNLSIKGGDDLERRIVRVIESEYRHPDLFARQPRERKILLLDDIDRLRAELHTLPLILDYASRHFSGICLTATTGFEVTNLTSKEASAALAPFVAVELLRFGFKLRHSLIKKWCSLSAVATKAELDQRIDEVESIVNAVIGRQLVPEYPIYLLILLQSCEQHRHGEIQNSGLSFYYQYLITKSLGEVGVKPTELDEHFNYLSLLAWELNRQGLKAIELGELGKINAEFSRRFVTVDLKDRLTLLTRALILTRQGDSCFFTYPYVYYFFVGRYLARNLDQPAIRAWVEDSCKKLYLRDRALTVMFLTHHVDNQWVIELICQVLRECFADKKPIELNGDTKYLNKLVETTAQLTFPQPDVERNQLALREFSDQIVEAEKRHEPDEYDMLSFAARWNLLNKTAEILGLILKNYYGSLERPQKQAMIREVFDGPMRALRLWLEQIAASLPDFIEELRQIEHERHAKATVEEAEQRIKHRLFNLLGWVATNAVASAASFVASDKLREDIREVVQSNPTNAYRLIETATRLLRPNTVPLDKIKTLAKDLDKNPYAFGVLQSLGLYHMYMFHMDEPTRQSLSNALKISFSATRTLTPRRKKNKRLK</sequence>
<dbReference type="EMBL" id="JBHSBU010000001">
    <property type="protein sequence ID" value="MFC4160764.1"/>
    <property type="molecule type" value="Genomic_DNA"/>
</dbReference>
<evidence type="ECO:0000259" key="1">
    <source>
        <dbReference type="Pfam" id="PF00149"/>
    </source>
</evidence>
<proteinExistence type="predicted"/>
<dbReference type="SUPFAM" id="SSF52540">
    <property type="entry name" value="P-loop containing nucleoside triphosphate hydrolases"/>
    <property type="match status" value="1"/>
</dbReference>
<dbReference type="SUPFAM" id="SSF56300">
    <property type="entry name" value="Metallo-dependent phosphatases"/>
    <property type="match status" value="1"/>
</dbReference>
<dbReference type="Pfam" id="PF24406">
    <property type="entry name" value="nSTAND_NTPase4"/>
    <property type="match status" value="1"/>
</dbReference>
<organism evidence="3 4">
    <name type="scientific">Chitinimonas lacunae</name>
    <dbReference type="NCBI Taxonomy" id="1963018"/>
    <lineage>
        <taxon>Bacteria</taxon>
        <taxon>Pseudomonadati</taxon>
        <taxon>Pseudomonadota</taxon>
        <taxon>Betaproteobacteria</taxon>
        <taxon>Neisseriales</taxon>
        <taxon>Chitinibacteraceae</taxon>
        <taxon>Chitinimonas</taxon>
    </lineage>
</organism>
<protein>
    <submittedName>
        <fullName evidence="3">Metallophosphoesterase</fullName>
    </submittedName>
</protein>
<dbReference type="InterPro" id="IPR004843">
    <property type="entry name" value="Calcineurin-like_PHP"/>
</dbReference>
<dbReference type="Proteomes" id="UP001595791">
    <property type="component" value="Unassembled WGS sequence"/>
</dbReference>
<comment type="caution">
    <text evidence="3">The sequence shown here is derived from an EMBL/GenBank/DDBJ whole genome shotgun (WGS) entry which is preliminary data.</text>
</comment>
<keyword evidence="4" id="KW-1185">Reference proteome</keyword>
<reference evidence="4" key="1">
    <citation type="journal article" date="2019" name="Int. J. Syst. Evol. Microbiol.">
        <title>The Global Catalogue of Microorganisms (GCM) 10K type strain sequencing project: providing services to taxonomists for standard genome sequencing and annotation.</title>
        <authorList>
            <consortium name="The Broad Institute Genomics Platform"/>
            <consortium name="The Broad Institute Genome Sequencing Center for Infectious Disease"/>
            <person name="Wu L."/>
            <person name="Ma J."/>
        </authorList>
    </citation>
    <scope>NUCLEOTIDE SEQUENCE [LARGE SCALE GENOMIC DNA]</scope>
    <source>
        <strain evidence="4">LMG 29894</strain>
    </source>
</reference>
<dbReference type="RefSeq" id="WP_378165946.1">
    <property type="nucleotide sequence ID" value="NZ_JBHSBU010000001.1"/>
</dbReference>